<dbReference type="EMBL" id="JDRY01000007">
    <property type="protein sequence ID" value="KGN01493.1"/>
    <property type="molecule type" value="Genomic_DNA"/>
</dbReference>
<dbReference type="GO" id="GO:0033178">
    <property type="term" value="C:proton-transporting two-sector ATPase complex, catalytic domain"/>
    <property type="evidence" value="ECO:0007669"/>
    <property type="project" value="InterPro"/>
</dbReference>
<dbReference type="InterPro" id="IPR002842">
    <property type="entry name" value="ATPase_V1_Esu"/>
</dbReference>
<dbReference type="HAMAP" id="MF_00311">
    <property type="entry name" value="ATP_synth_E_arch"/>
    <property type="match status" value="1"/>
</dbReference>
<evidence type="ECO:0000256" key="1">
    <source>
        <dbReference type="ARBA" id="ARBA00005901"/>
    </source>
</evidence>
<organism evidence="5 6">
    <name type="scientific">Clostridium botulinum C/D str. DC5</name>
    <dbReference type="NCBI Taxonomy" id="1443128"/>
    <lineage>
        <taxon>Bacteria</taxon>
        <taxon>Bacillati</taxon>
        <taxon>Bacillota</taxon>
        <taxon>Clostridia</taxon>
        <taxon>Eubacteriales</taxon>
        <taxon>Clostridiaceae</taxon>
        <taxon>Clostridium</taxon>
    </lineage>
</organism>
<comment type="similarity">
    <text evidence="1 4">Belongs to the V-ATPase E subunit family.</text>
</comment>
<dbReference type="Gene3D" id="3.30.2320.30">
    <property type="entry name" value="ATP synthase, E subunit, C-terminal"/>
    <property type="match status" value="1"/>
</dbReference>
<reference evidence="5 6" key="1">
    <citation type="submission" date="2014-01" db="EMBL/GenBank/DDBJ databases">
        <title>Plasmidome dynamics in the species complex Clostridium novyi sensu lato converts strains of independent lineages into distinctly different pathogens.</title>
        <authorList>
            <person name="Skarin H."/>
            <person name="Segerman B."/>
        </authorList>
    </citation>
    <scope>NUCLEOTIDE SEQUENCE [LARGE SCALE GENOMIC DNA]</scope>
    <source>
        <strain evidence="5 6">DC5</strain>
    </source>
</reference>
<dbReference type="GO" id="GO:0046961">
    <property type="term" value="F:proton-transporting ATPase activity, rotational mechanism"/>
    <property type="evidence" value="ECO:0007669"/>
    <property type="project" value="InterPro"/>
</dbReference>
<evidence type="ECO:0000313" key="6">
    <source>
        <dbReference type="Proteomes" id="UP000030014"/>
    </source>
</evidence>
<dbReference type="AlphaFoldDB" id="A0A0A0IKL3"/>
<dbReference type="InterPro" id="IPR038495">
    <property type="entry name" value="ATPase_E_C"/>
</dbReference>
<sequence>MSNIENLTSKIIENAKSTAKNLIDKAKEKETNIISKKVNMAEKEKNIILSKAKDESGIKKQRIISNANLQARDMKLSAKIEVLDEVFNASIQELNRMTMSEMINFIKNSILSSEIDGDEEIIVDVSNIVVTPQFVDQLNKELKSKGKIGKLKLSSENRNIGGGYILAKNGIEINNTFDFLVKSLRNDIEAEVAKVLFS</sequence>
<evidence type="ECO:0000256" key="4">
    <source>
        <dbReference type="HAMAP-Rule" id="MF_00311"/>
    </source>
</evidence>
<dbReference type="GO" id="GO:0046933">
    <property type="term" value="F:proton-transporting ATP synthase activity, rotational mechanism"/>
    <property type="evidence" value="ECO:0007669"/>
    <property type="project" value="UniProtKB-UniRule"/>
</dbReference>
<comment type="caution">
    <text evidence="5">The sequence shown here is derived from an EMBL/GenBank/DDBJ whole genome shotgun (WGS) entry which is preliminary data.</text>
</comment>
<comment type="function">
    <text evidence="4">Produces ATP from ADP in the presence of a proton gradient across the membrane.</text>
</comment>
<keyword evidence="4" id="KW-0066">ATP synthesis</keyword>
<accession>A0A0A0IKL3</accession>
<dbReference type="Pfam" id="PF01991">
    <property type="entry name" value="vATP-synt_E"/>
    <property type="match status" value="1"/>
</dbReference>
<proteinExistence type="inferred from homology"/>
<gene>
    <name evidence="4" type="primary">atpE</name>
    <name evidence="5" type="ORF">Z955_01230</name>
</gene>
<keyword evidence="2 4" id="KW-0813">Transport</keyword>
<evidence type="ECO:0000256" key="2">
    <source>
        <dbReference type="ARBA" id="ARBA00022448"/>
    </source>
</evidence>
<protein>
    <recommendedName>
        <fullName evidence="4">V-type proton ATPase subunit E</fullName>
    </recommendedName>
    <alternativeName>
        <fullName evidence="4">V-ATPase subunit E</fullName>
    </alternativeName>
</protein>
<dbReference type="GO" id="GO:0042777">
    <property type="term" value="P:proton motive force-driven plasma membrane ATP synthesis"/>
    <property type="evidence" value="ECO:0007669"/>
    <property type="project" value="UniProtKB-UniRule"/>
</dbReference>
<keyword evidence="4" id="KW-0375">Hydrogen ion transport</keyword>
<evidence type="ECO:0000256" key="3">
    <source>
        <dbReference type="ARBA" id="ARBA00023065"/>
    </source>
</evidence>
<dbReference type="Proteomes" id="UP000030014">
    <property type="component" value="Unassembled WGS sequence"/>
</dbReference>
<dbReference type="RefSeq" id="WP_039258228.1">
    <property type="nucleotide sequence ID" value="NZ_JDRY01000007.1"/>
</dbReference>
<keyword evidence="3 4" id="KW-0406">Ion transport</keyword>
<dbReference type="SUPFAM" id="SSF160527">
    <property type="entry name" value="V-type ATPase subunit E-like"/>
    <property type="match status" value="1"/>
</dbReference>
<name>A0A0A0IKL3_CLOBO</name>
<evidence type="ECO:0000313" key="5">
    <source>
        <dbReference type="EMBL" id="KGN01493.1"/>
    </source>
</evidence>
<dbReference type="GO" id="GO:0005524">
    <property type="term" value="F:ATP binding"/>
    <property type="evidence" value="ECO:0007669"/>
    <property type="project" value="UniProtKB-UniRule"/>
</dbReference>